<dbReference type="Proteomes" id="UP001392437">
    <property type="component" value="Unassembled WGS sequence"/>
</dbReference>
<accession>A0AAW0R0I4</accession>
<comment type="caution">
    <text evidence="2">The sequence shown here is derived from an EMBL/GenBank/DDBJ whole genome shotgun (WGS) entry which is preliminary data.</text>
</comment>
<evidence type="ECO:0000313" key="3">
    <source>
        <dbReference type="Proteomes" id="UP001392437"/>
    </source>
</evidence>
<feature type="region of interest" description="Disordered" evidence="1">
    <location>
        <begin position="121"/>
        <end position="142"/>
    </location>
</feature>
<organism evidence="2 3">
    <name type="scientific">Apiospora kogelbergensis</name>
    <dbReference type="NCBI Taxonomy" id="1337665"/>
    <lineage>
        <taxon>Eukaryota</taxon>
        <taxon>Fungi</taxon>
        <taxon>Dikarya</taxon>
        <taxon>Ascomycota</taxon>
        <taxon>Pezizomycotina</taxon>
        <taxon>Sordariomycetes</taxon>
        <taxon>Xylariomycetidae</taxon>
        <taxon>Amphisphaeriales</taxon>
        <taxon>Apiosporaceae</taxon>
        <taxon>Apiospora</taxon>
    </lineage>
</organism>
<sequence length="142" mass="15212">MPAIRFPPPHMTGLKLPCDLPDVETPPMADPAVVEEEEEEEGDGRKRPRAHGMEGPRASLYLCKCALPTCKHATDGQYVCSTGAVAVAVAVSIKAVPSVPPLDYPNHTTVTLTSRIYDSVATSDNPTSHHREKTGNAHPAAY</sequence>
<feature type="region of interest" description="Disordered" evidence="1">
    <location>
        <begin position="18"/>
        <end position="53"/>
    </location>
</feature>
<reference evidence="2 3" key="1">
    <citation type="submission" date="2023-01" db="EMBL/GenBank/DDBJ databases">
        <title>Analysis of 21 Apiospora genomes using comparative genomics revels a genus with tremendous synthesis potential of carbohydrate active enzymes and secondary metabolites.</title>
        <authorList>
            <person name="Sorensen T."/>
        </authorList>
    </citation>
    <scope>NUCLEOTIDE SEQUENCE [LARGE SCALE GENOMIC DNA]</scope>
    <source>
        <strain evidence="2 3">CBS 117206</strain>
    </source>
</reference>
<proteinExistence type="predicted"/>
<evidence type="ECO:0000256" key="1">
    <source>
        <dbReference type="SAM" id="MobiDB-lite"/>
    </source>
</evidence>
<gene>
    <name evidence="2" type="ORF">PG999_004855</name>
</gene>
<dbReference type="AlphaFoldDB" id="A0AAW0R0I4"/>
<name>A0AAW0R0I4_9PEZI</name>
<protein>
    <submittedName>
        <fullName evidence="2">Uncharacterized protein</fullName>
    </submittedName>
</protein>
<feature type="compositionally biased region" description="Acidic residues" evidence="1">
    <location>
        <begin position="33"/>
        <end position="42"/>
    </location>
</feature>
<keyword evidence="3" id="KW-1185">Reference proteome</keyword>
<dbReference type="EMBL" id="JAQQWP010000004">
    <property type="protein sequence ID" value="KAK8120735.1"/>
    <property type="molecule type" value="Genomic_DNA"/>
</dbReference>
<evidence type="ECO:0000313" key="2">
    <source>
        <dbReference type="EMBL" id="KAK8120735.1"/>
    </source>
</evidence>